<dbReference type="InterPro" id="IPR017938">
    <property type="entry name" value="Riboflavin_synthase-like_b-brl"/>
</dbReference>
<dbReference type="InterPro" id="IPR050415">
    <property type="entry name" value="MRET"/>
</dbReference>
<keyword evidence="3" id="KW-0001">2Fe-2S</keyword>
<dbReference type="PANTHER" id="PTHR47354">
    <property type="entry name" value="NADH OXIDOREDUCTASE HCR"/>
    <property type="match status" value="1"/>
</dbReference>
<gene>
    <name evidence="11" type="primary">paaE</name>
    <name evidence="11" type="ORF">PEPS_06660</name>
</gene>
<feature type="domain" description="FAD-binding FR-type" evidence="10">
    <location>
        <begin position="15"/>
        <end position="115"/>
    </location>
</feature>
<keyword evidence="8" id="KW-0411">Iron-sulfur</keyword>
<keyword evidence="4" id="KW-0479">Metal-binding</keyword>
<dbReference type="InterPro" id="IPR001433">
    <property type="entry name" value="OxRdtase_FAD/NAD-bd"/>
</dbReference>
<dbReference type="SUPFAM" id="SSF52343">
    <property type="entry name" value="Ferredoxin reductase-like, C-terminal NADP-linked domain"/>
    <property type="match status" value="1"/>
</dbReference>
<dbReference type="PANTHER" id="PTHR47354:SF8">
    <property type="entry name" value="1,2-PHENYLACETYL-COA EPOXIDASE, SUBUNIT E"/>
    <property type="match status" value="1"/>
</dbReference>
<protein>
    <submittedName>
        <fullName evidence="11">Phenylacetic acid degradation protein</fullName>
    </submittedName>
</protein>
<keyword evidence="5" id="KW-0274">FAD</keyword>
<dbReference type="Pfam" id="PF00111">
    <property type="entry name" value="Fer2"/>
    <property type="match status" value="1"/>
</dbReference>
<dbReference type="PRINTS" id="PR00371">
    <property type="entry name" value="FPNCR"/>
</dbReference>
<keyword evidence="2" id="KW-0285">Flavoprotein</keyword>
<organism evidence="11 12">
    <name type="scientific">Persicobacter psychrovividus</name>
    <dbReference type="NCBI Taxonomy" id="387638"/>
    <lineage>
        <taxon>Bacteria</taxon>
        <taxon>Pseudomonadati</taxon>
        <taxon>Bacteroidota</taxon>
        <taxon>Cytophagia</taxon>
        <taxon>Cytophagales</taxon>
        <taxon>Persicobacteraceae</taxon>
        <taxon>Persicobacter</taxon>
    </lineage>
</organism>
<dbReference type="InterPro" id="IPR006058">
    <property type="entry name" value="2Fe2S_fd_BS"/>
</dbReference>
<dbReference type="RefSeq" id="WP_338397645.1">
    <property type="nucleotide sequence ID" value="NZ_AP025292.1"/>
</dbReference>
<feature type="domain" description="2Fe-2S ferredoxin-type" evidence="9">
    <location>
        <begin position="266"/>
        <end position="354"/>
    </location>
</feature>
<dbReference type="InterPro" id="IPR001041">
    <property type="entry name" value="2Fe-2S_ferredoxin-type"/>
</dbReference>
<keyword evidence="7" id="KW-0408">Iron</keyword>
<dbReference type="InterPro" id="IPR017927">
    <property type="entry name" value="FAD-bd_FR_type"/>
</dbReference>
<comment type="cofactor">
    <cofactor evidence="1">
        <name>FAD</name>
        <dbReference type="ChEBI" id="CHEBI:57692"/>
    </cofactor>
</comment>
<dbReference type="SUPFAM" id="SSF63380">
    <property type="entry name" value="Riboflavin synthase domain-like"/>
    <property type="match status" value="1"/>
</dbReference>
<dbReference type="PRINTS" id="PR00410">
    <property type="entry name" value="PHEHYDRXLASE"/>
</dbReference>
<dbReference type="InterPro" id="IPR036010">
    <property type="entry name" value="2Fe-2S_ferredoxin-like_sf"/>
</dbReference>
<dbReference type="PROSITE" id="PS00197">
    <property type="entry name" value="2FE2S_FER_1"/>
    <property type="match status" value="1"/>
</dbReference>
<keyword evidence="6" id="KW-0560">Oxidoreductase</keyword>
<evidence type="ECO:0000256" key="1">
    <source>
        <dbReference type="ARBA" id="ARBA00001974"/>
    </source>
</evidence>
<evidence type="ECO:0000256" key="5">
    <source>
        <dbReference type="ARBA" id="ARBA00022827"/>
    </source>
</evidence>
<evidence type="ECO:0000256" key="3">
    <source>
        <dbReference type="ARBA" id="ARBA00022714"/>
    </source>
</evidence>
<evidence type="ECO:0000256" key="8">
    <source>
        <dbReference type="ARBA" id="ARBA00023014"/>
    </source>
</evidence>
<evidence type="ECO:0000256" key="2">
    <source>
        <dbReference type="ARBA" id="ARBA00022630"/>
    </source>
</evidence>
<dbReference type="PROSITE" id="PS51085">
    <property type="entry name" value="2FE2S_FER_2"/>
    <property type="match status" value="1"/>
</dbReference>
<dbReference type="PROSITE" id="PS51384">
    <property type="entry name" value="FAD_FR"/>
    <property type="match status" value="1"/>
</dbReference>
<evidence type="ECO:0000256" key="4">
    <source>
        <dbReference type="ARBA" id="ARBA00022723"/>
    </source>
</evidence>
<reference evidence="11 12" key="1">
    <citation type="submission" date="2021-12" db="EMBL/GenBank/DDBJ databases">
        <title>Genome sequencing of bacteria with rrn-lacking chromosome and rrn-plasmid.</title>
        <authorList>
            <person name="Anda M."/>
            <person name="Iwasaki W."/>
        </authorList>
    </citation>
    <scope>NUCLEOTIDE SEQUENCE [LARGE SCALE GENOMIC DNA]</scope>
    <source>
        <strain evidence="11 12">NBRC 101262</strain>
    </source>
</reference>
<dbReference type="Gene3D" id="3.10.20.30">
    <property type="match status" value="1"/>
</dbReference>
<sequence length="354" mass="38949">MAFSFFKKNSETNNPTDDGLKVKQIIKETTDTVSLVFENPNWQYQSGQFLSLSFPIDGKEETRSYSLCSAPNTDQDLAVTVKRVEGGLISNYINDQVKEGDHIKVIAPAGVFTLPESKGNAFLFFGAGSGITPLFSMIKTILHQEADAHLTLVYTNRHEDSIIFKTSLAALEAQHANFKVIHILTRPTAEWQGKTGRLNADDIQAIYNEFPAKDQLHVYSCGPAPMMDLVAETLQKAGVAEQAIHQERFTASTGLTESESEEIVKQLVKIRLDGEEHEVEVNPDQTILEAALDQDIDMPFSCQSGLCTACRGRCTEGKVVMEEDDGLSEDELDGGYVLTCVSHPKSAGVVIEIE</sequence>
<proteinExistence type="predicted"/>
<dbReference type="Gene3D" id="3.40.50.80">
    <property type="entry name" value="Nucleotide-binding domain of ferredoxin-NADP reductase (FNR) module"/>
    <property type="match status" value="1"/>
</dbReference>
<dbReference type="InterPro" id="IPR012675">
    <property type="entry name" value="Beta-grasp_dom_sf"/>
</dbReference>
<evidence type="ECO:0000256" key="6">
    <source>
        <dbReference type="ARBA" id="ARBA00023002"/>
    </source>
</evidence>
<dbReference type="EMBL" id="AP025292">
    <property type="protein sequence ID" value="BDC98385.1"/>
    <property type="molecule type" value="Genomic_DNA"/>
</dbReference>
<evidence type="ECO:0000259" key="10">
    <source>
        <dbReference type="PROSITE" id="PS51384"/>
    </source>
</evidence>
<dbReference type="InterPro" id="IPR008333">
    <property type="entry name" value="Cbr1-like_FAD-bd_dom"/>
</dbReference>
<dbReference type="Proteomes" id="UP001354989">
    <property type="component" value="Chromosome"/>
</dbReference>
<dbReference type="CDD" id="cd06214">
    <property type="entry name" value="PA_degradation_oxidoreductase_like"/>
    <property type="match status" value="1"/>
</dbReference>
<dbReference type="InterPro" id="IPR001709">
    <property type="entry name" value="Flavoprot_Pyr_Nucl_cyt_Rdtase"/>
</dbReference>
<dbReference type="SUPFAM" id="SSF54292">
    <property type="entry name" value="2Fe-2S ferredoxin-like"/>
    <property type="match status" value="1"/>
</dbReference>
<dbReference type="Pfam" id="PF00175">
    <property type="entry name" value="NAD_binding_1"/>
    <property type="match status" value="1"/>
</dbReference>
<evidence type="ECO:0000313" key="12">
    <source>
        <dbReference type="Proteomes" id="UP001354989"/>
    </source>
</evidence>
<evidence type="ECO:0000313" key="11">
    <source>
        <dbReference type="EMBL" id="BDC98385.1"/>
    </source>
</evidence>
<accession>A0ABN6L5Y9</accession>
<dbReference type="Gene3D" id="2.40.30.10">
    <property type="entry name" value="Translation factors"/>
    <property type="match status" value="1"/>
</dbReference>
<dbReference type="Pfam" id="PF00970">
    <property type="entry name" value="FAD_binding_6"/>
    <property type="match status" value="1"/>
</dbReference>
<name>A0ABN6L5Y9_9BACT</name>
<dbReference type="InterPro" id="IPR039261">
    <property type="entry name" value="FNR_nucleotide-bd"/>
</dbReference>
<keyword evidence="12" id="KW-1185">Reference proteome</keyword>
<dbReference type="CDD" id="cd00207">
    <property type="entry name" value="fer2"/>
    <property type="match status" value="1"/>
</dbReference>
<evidence type="ECO:0000256" key="7">
    <source>
        <dbReference type="ARBA" id="ARBA00023004"/>
    </source>
</evidence>
<evidence type="ECO:0000259" key="9">
    <source>
        <dbReference type="PROSITE" id="PS51085"/>
    </source>
</evidence>